<feature type="compositionally biased region" description="Basic residues" evidence="1">
    <location>
        <begin position="105"/>
        <end position="128"/>
    </location>
</feature>
<accession>A0A6P5KS60</accession>
<feature type="compositionally biased region" description="Low complexity" evidence="1">
    <location>
        <begin position="129"/>
        <end position="157"/>
    </location>
</feature>
<feature type="region of interest" description="Disordered" evidence="1">
    <location>
        <begin position="190"/>
        <end position="379"/>
    </location>
</feature>
<dbReference type="KEGG" id="pcw:110212793"/>
<sequence length="379" mass="41186">MQKLRLQPDPIRQIQQLFSFPPPETNYESTSRYSALNTAEEEGRKRGPDSLEQRGRAPPGSGQSLSAGRGPRLPPPGSGPGAVKTLRRQRRRRRGTPPKLTVRALARRRGRGPGRARTRKGLRSRQHRPVVVPRAGPRPSQQQQQQKQQQRWWEQQQAPPPPRSSSASSRRRLLFPLRCRHRRGSCGIRASFSGARGKARSPRGRRGSLALLQPQPRPLPPPRGAQGPARPVLGSGGRAAPRGARSWSRRKRRRRPRGLWAGARGAGRTAEPALGGGGSRGGGSGSGGGGGDGRVERRGERCVSGEGRGRRSGRARGPVVSYSHPEPSATILGETRISRPRRKLGGLAGRAEYPGRQRERHQGLAGRRGSGLGKLRAVA</sequence>
<feature type="compositionally biased region" description="Basic residues" evidence="1">
    <location>
        <begin position="247"/>
        <end position="257"/>
    </location>
</feature>
<feature type="compositionally biased region" description="Basic residues" evidence="1">
    <location>
        <begin position="85"/>
        <end position="96"/>
    </location>
</feature>
<feature type="compositionally biased region" description="Basic residues" evidence="1">
    <location>
        <begin position="197"/>
        <end position="206"/>
    </location>
</feature>
<organism evidence="2 3">
    <name type="scientific">Phascolarctos cinereus</name>
    <name type="common">Koala</name>
    <dbReference type="NCBI Taxonomy" id="38626"/>
    <lineage>
        <taxon>Eukaryota</taxon>
        <taxon>Metazoa</taxon>
        <taxon>Chordata</taxon>
        <taxon>Craniata</taxon>
        <taxon>Vertebrata</taxon>
        <taxon>Euteleostomi</taxon>
        <taxon>Mammalia</taxon>
        <taxon>Metatheria</taxon>
        <taxon>Diprotodontia</taxon>
        <taxon>Phascolarctidae</taxon>
        <taxon>Phascolarctos</taxon>
    </lineage>
</organism>
<feature type="compositionally biased region" description="Low complexity" evidence="1">
    <location>
        <begin position="258"/>
        <end position="270"/>
    </location>
</feature>
<name>A0A6P5KS60_PHACI</name>
<feature type="compositionally biased region" description="Basic and acidic residues" evidence="1">
    <location>
        <begin position="41"/>
        <end position="55"/>
    </location>
</feature>
<evidence type="ECO:0000313" key="2">
    <source>
        <dbReference type="Proteomes" id="UP000515140"/>
    </source>
</evidence>
<feature type="compositionally biased region" description="Polar residues" evidence="1">
    <location>
        <begin position="26"/>
        <end position="37"/>
    </location>
</feature>
<keyword evidence="2" id="KW-1185">Reference proteome</keyword>
<dbReference type="InParanoid" id="A0A6P5KS60"/>
<proteinExistence type="predicted"/>
<feature type="compositionally biased region" description="Basic and acidic residues" evidence="1">
    <location>
        <begin position="293"/>
        <end position="309"/>
    </location>
</feature>
<reference evidence="3" key="1">
    <citation type="submission" date="2025-08" db="UniProtKB">
        <authorList>
            <consortium name="RefSeq"/>
        </authorList>
    </citation>
    <scope>IDENTIFICATION</scope>
    <source>
        <tissue evidence="3">Spleen</tissue>
    </source>
</reference>
<dbReference type="Proteomes" id="UP000515140">
    <property type="component" value="Unplaced"/>
</dbReference>
<feature type="compositionally biased region" description="Gly residues" evidence="1">
    <location>
        <begin position="274"/>
        <end position="292"/>
    </location>
</feature>
<dbReference type="AlphaFoldDB" id="A0A6P5KS60"/>
<feature type="compositionally biased region" description="Basic and acidic residues" evidence="1">
    <location>
        <begin position="353"/>
        <end position="362"/>
    </location>
</feature>
<dbReference type="RefSeq" id="XP_020848538.1">
    <property type="nucleotide sequence ID" value="XM_020992879.1"/>
</dbReference>
<evidence type="ECO:0000313" key="3">
    <source>
        <dbReference type="RefSeq" id="XP_020848538.1"/>
    </source>
</evidence>
<feature type="region of interest" description="Disordered" evidence="1">
    <location>
        <begin position="1"/>
        <end position="173"/>
    </location>
</feature>
<protein>
    <submittedName>
        <fullName evidence="3">Uncharacterized protein LOC110212793</fullName>
    </submittedName>
</protein>
<dbReference type="GeneID" id="110212793"/>
<evidence type="ECO:0000256" key="1">
    <source>
        <dbReference type="SAM" id="MobiDB-lite"/>
    </source>
</evidence>
<gene>
    <name evidence="3" type="primary">LOC110212793</name>
</gene>